<accession>A0ABT0ZUJ2</accession>
<proteinExistence type="predicted"/>
<organism evidence="1 2">
    <name type="scientific">Pseudonocardia humida</name>
    <dbReference type="NCBI Taxonomy" id="2800819"/>
    <lineage>
        <taxon>Bacteria</taxon>
        <taxon>Bacillati</taxon>
        <taxon>Actinomycetota</taxon>
        <taxon>Actinomycetes</taxon>
        <taxon>Pseudonocardiales</taxon>
        <taxon>Pseudonocardiaceae</taxon>
        <taxon>Pseudonocardia</taxon>
    </lineage>
</organism>
<protein>
    <submittedName>
        <fullName evidence="1">Uncharacterized protein</fullName>
    </submittedName>
</protein>
<dbReference type="RefSeq" id="WP_252435997.1">
    <property type="nucleotide sequence ID" value="NZ_JAGSOV010000010.1"/>
</dbReference>
<evidence type="ECO:0000313" key="1">
    <source>
        <dbReference type="EMBL" id="MCO1654388.1"/>
    </source>
</evidence>
<gene>
    <name evidence="1" type="ORF">KDL28_04900</name>
</gene>
<keyword evidence="2" id="KW-1185">Reference proteome</keyword>
<sequence>MHEIVMGLVGARTGHFRFESGHHGELWLELDAVFSSAAALEPAIGAVAER</sequence>
<comment type="caution">
    <text evidence="1">The sequence shown here is derived from an EMBL/GenBank/DDBJ whole genome shotgun (WGS) entry which is preliminary data.</text>
</comment>
<name>A0ABT0ZUJ2_9PSEU</name>
<reference evidence="1" key="1">
    <citation type="submission" date="2021-04" db="EMBL/GenBank/DDBJ databases">
        <title>Pseudonocardia sp. nov., isolated from sandy soil of mangrove forest.</title>
        <authorList>
            <person name="Zan Z."/>
            <person name="Huang R."/>
            <person name="Liu W."/>
        </authorList>
    </citation>
    <scope>NUCLEOTIDE SEQUENCE</scope>
    <source>
        <strain evidence="1">S2-4</strain>
    </source>
</reference>
<evidence type="ECO:0000313" key="2">
    <source>
        <dbReference type="Proteomes" id="UP001165283"/>
    </source>
</evidence>
<dbReference type="EMBL" id="JAGSOV010000010">
    <property type="protein sequence ID" value="MCO1654388.1"/>
    <property type="molecule type" value="Genomic_DNA"/>
</dbReference>
<dbReference type="Proteomes" id="UP001165283">
    <property type="component" value="Unassembled WGS sequence"/>
</dbReference>